<comment type="caution">
    <text evidence="2">The sequence shown here is derived from an EMBL/GenBank/DDBJ whole genome shotgun (WGS) entry which is preliminary data.</text>
</comment>
<dbReference type="InterPro" id="IPR052164">
    <property type="entry name" value="Anthracycline_SecMetBiosynth"/>
</dbReference>
<dbReference type="InterPro" id="IPR029068">
    <property type="entry name" value="Glyas_Bleomycin-R_OHBP_Dase"/>
</dbReference>
<evidence type="ECO:0000259" key="1">
    <source>
        <dbReference type="PROSITE" id="PS51819"/>
    </source>
</evidence>
<dbReference type="PROSITE" id="PS51819">
    <property type="entry name" value="VOC"/>
    <property type="match status" value="1"/>
</dbReference>
<organism evidence="2 3">
    <name type="scientific">Sporolactobacillus shoreae</name>
    <dbReference type="NCBI Taxonomy" id="1465501"/>
    <lineage>
        <taxon>Bacteria</taxon>
        <taxon>Bacillati</taxon>
        <taxon>Bacillota</taxon>
        <taxon>Bacilli</taxon>
        <taxon>Bacillales</taxon>
        <taxon>Sporolactobacillaceae</taxon>
        <taxon>Sporolactobacillus</taxon>
    </lineage>
</organism>
<dbReference type="OrthoDB" id="9804235at2"/>
<dbReference type="RefSeq" id="WP_135349490.1">
    <property type="nucleotide sequence ID" value="NZ_SRJD01000020.1"/>
</dbReference>
<dbReference type="InterPro" id="IPR004360">
    <property type="entry name" value="Glyas_Fos-R_dOase_dom"/>
</dbReference>
<proteinExistence type="predicted"/>
<dbReference type="Gene3D" id="3.10.180.10">
    <property type="entry name" value="2,3-Dihydroxybiphenyl 1,2-Dioxygenase, domain 1"/>
    <property type="match status" value="1"/>
</dbReference>
<dbReference type="EMBL" id="SRJD01000020">
    <property type="protein sequence ID" value="TGA96722.1"/>
    <property type="molecule type" value="Genomic_DNA"/>
</dbReference>
<dbReference type="AlphaFoldDB" id="A0A4Z0GLP1"/>
<dbReference type="PANTHER" id="PTHR33993:SF2">
    <property type="entry name" value="VOC DOMAIN-CONTAINING PROTEIN"/>
    <property type="match status" value="1"/>
</dbReference>
<dbReference type="CDD" id="cd07247">
    <property type="entry name" value="SgaA_N_like"/>
    <property type="match status" value="1"/>
</dbReference>
<dbReference type="PANTHER" id="PTHR33993">
    <property type="entry name" value="GLYOXALASE-RELATED"/>
    <property type="match status" value="1"/>
</dbReference>
<dbReference type="Proteomes" id="UP000298347">
    <property type="component" value="Unassembled WGS sequence"/>
</dbReference>
<evidence type="ECO:0000313" key="2">
    <source>
        <dbReference type="EMBL" id="TGA96722.1"/>
    </source>
</evidence>
<evidence type="ECO:0000313" key="3">
    <source>
        <dbReference type="Proteomes" id="UP000298347"/>
    </source>
</evidence>
<feature type="domain" description="VOC" evidence="1">
    <location>
        <begin position="4"/>
        <end position="119"/>
    </location>
</feature>
<keyword evidence="3" id="KW-1185">Reference proteome</keyword>
<accession>A0A4Z0GLP1</accession>
<dbReference type="Pfam" id="PF00903">
    <property type="entry name" value="Glyoxalase"/>
    <property type="match status" value="1"/>
</dbReference>
<dbReference type="SUPFAM" id="SSF54593">
    <property type="entry name" value="Glyoxalase/Bleomycin resistance protein/Dihydroxybiphenyl dioxygenase"/>
    <property type="match status" value="1"/>
</dbReference>
<reference evidence="2 3" key="1">
    <citation type="journal article" date="2015" name="Int. J. Syst. Evol. Microbiol.">
        <title>Sporolactobacillus shoreae sp. nov. and Sporolactobacillus spathodeae sp. nov., two spore-forming lactic acid bacteria isolated from tree barks in Thailand.</title>
        <authorList>
            <person name="Thamacharoensuk T."/>
            <person name="Kitahara M."/>
            <person name="Ohkuma M."/>
            <person name="Thongchul N."/>
            <person name="Tanasupawat S."/>
        </authorList>
    </citation>
    <scope>NUCLEOTIDE SEQUENCE [LARGE SCALE GENOMIC DNA]</scope>
    <source>
        <strain evidence="2 3">BK92</strain>
    </source>
</reference>
<sequence length="124" mass="13937">MANRIVHFDIEVPNPEKVIDFYTNVFHWSFQKFENWDSDYWLIRTGSSDDAGIDGGLGTSDDGKSKTTNTIEVTDVDEYVEKIHANGGKNVIPKHAIPGVGYLAYCEDPQGYLFGIFQENSEAK</sequence>
<gene>
    <name evidence="2" type="ORF">E4665_14395</name>
</gene>
<name>A0A4Z0GLP1_9BACL</name>
<dbReference type="InterPro" id="IPR037523">
    <property type="entry name" value="VOC_core"/>
</dbReference>
<protein>
    <submittedName>
        <fullName evidence="2">VOC family protein</fullName>
    </submittedName>
</protein>